<name>A0AAE0LG50_9CHLO</name>
<dbReference type="EMBL" id="LGRX02002743">
    <property type="protein sequence ID" value="KAK3283505.1"/>
    <property type="molecule type" value="Genomic_DNA"/>
</dbReference>
<feature type="domain" description="Pesticidal crystal protein Cry22Aa Ig-like" evidence="1">
    <location>
        <begin position="32"/>
        <end position="108"/>
    </location>
</feature>
<protein>
    <recommendedName>
        <fullName evidence="1">Pesticidal crystal protein Cry22Aa Ig-like domain-containing protein</fullName>
    </recommendedName>
</protein>
<dbReference type="InterPro" id="IPR013783">
    <property type="entry name" value="Ig-like_fold"/>
</dbReference>
<organism evidence="2 3">
    <name type="scientific">Cymbomonas tetramitiformis</name>
    <dbReference type="NCBI Taxonomy" id="36881"/>
    <lineage>
        <taxon>Eukaryota</taxon>
        <taxon>Viridiplantae</taxon>
        <taxon>Chlorophyta</taxon>
        <taxon>Pyramimonadophyceae</taxon>
        <taxon>Pyramimonadales</taxon>
        <taxon>Pyramimonadaceae</taxon>
        <taxon>Cymbomonas</taxon>
    </lineage>
</organism>
<reference evidence="2 3" key="1">
    <citation type="journal article" date="2015" name="Genome Biol. Evol.">
        <title>Comparative Genomics of a Bacterivorous Green Alga Reveals Evolutionary Causalities and Consequences of Phago-Mixotrophic Mode of Nutrition.</title>
        <authorList>
            <person name="Burns J.A."/>
            <person name="Paasch A."/>
            <person name="Narechania A."/>
            <person name="Kim E."/>
        </authorList>
    </citation>
    <scope>NUCLEOTIDE SEQUENCE [LARGE SCALE GENOMIC DNA]</scope>
    <source>
        <strain evidence="2 3">PLY_AMNH</strain>
    </source>
</reference>
<comment type="caution">
    <text evidence="2">The sequence shown here is derived from an EMBL/GenBank/DDBJ whole genome shotgun (WGS) entry which is preliminary data.</text>
</comment>
<evidence type="ECO:0000313" key="3">
    <source>
        <dbReference type="Proteomes" id="UP001190700"/>
    </source>
</evidence>
<dbReference type="Proteomes" id="UP001190700">
    <property type="component" value="Unassembled WGS sequence"/>
</dbReference>
<feature type="domain" description="Pesticidal crystal protein Cry22Aa Ig-like" evidence="1">
    <location>
        <begin position="192"/>
        <end position="260"/>
    </location>
</feature>
<dbReference type="Gene3D" id="2.60.40.10">
    <property type="entry name" value="Immunoglobulins"/>
    <property type="match status" value="3"/>
</dbReference>
<dbReference type="InterPro" id="IPR032179">
    <property type="entry name" value="Cry22Aa_Ig-like"/>
</dbReference>
<proteinExistence type="predicted"/>
<gene>
    <name evidence="2" type="ORF">CYMTET_8804</name>
</gene>
<dbReference type="Pfam" id="PF16403">
    <property type="entry name" value="Bact_surface_Ig-like"/>
    <property type="match status" value="3"/>
</dbReference>
<sequence length="934" mass="97556">MVQVVEFQALQVYEELLYEELAAPLDTDPPLLTLIGPEYVEVLQRDAYMDSGATAVDQADEYVSVTVIGVEAVDTCCVTDPGNPYRITYSASDTAGNAAAPVTRSVAVLPACPPPSYICESDSAQLICASCLDDNGNTCICLDPVSELFSEDSAVVVQTYEPEVDTTPPLIELLGDDELGITASNVVVMSHTVEQFEAFVDPGVSASDAVDGDITAQVGRYGAASVDTSVATPIDEPYIISYSVSDAAGNAAAVVRRHIYVVNPCAGAARSSEGVEETLCGRAGDGEPLCSQGGLCLQMVVEEEEEEEPPPEPPALSLVGPAEVIVEHAQPYTACVTGTSRLDKVSSLPFALTCAERKQLLQNDKTPLRSVQQRPKPRHAALIAGALRRVMTACSELALSLACSQLRARPNHGPVTAGTVTAAFPRTWLRERLSARALPGATGARVPGRSQETQLVGVVCDLGVEAVDSLDGDLSALVTACSPDGVANRFSYKGVTGCGVDVETAGTYFVKFSVRNSAGLSASATRNVTVTARCPTGEELCTDGVACSANGVCLPMLDALDDRIFAESEEPAAPPTVTLRTSAAVPSRYVKVRQYQAYAACSDAERFQNSSEVLCEPGAEASDPVAGNLTAAVLACPPENCLPTGCVGHEWVHKGLLGCINTSATVGTIFEVAFVVFNAARPAQIANTTRTVIIADPCESGEELCEDLTCSEIACDFRDAIMLQTETDDLLPPVLTFYGASEVRLGYGDAVSAAALQPCASALVSNRTCYAIAVDSDAVDISSSITTEQDAACQGCSAAGCSLSMAHQCFPGIYGFIFTAEDSAGNRVMQRLYVTVVEENAVAADMVIDTGSNSLADAEAHAALLLDTTSAEALAFRETGALHAVLDLEPVSISVLLQSHGGGQHAAGKTIQALSKAVCGTETEAAQLAGFFNH</sequence>
<accession>A0AAE0LG50</accession>
<evidence type="ECO:0000259" key="1">
    <source>
        <dbReference type="Pfam" id="PF16403"/>
    </source>
</evidence>
<evidence type="ECO:0000313" key="2">
    <source>
        <dbReference type="EMBL" id="KAK3283505.1"/>
    </source>
</evidence>
<dbReference type="AlphaFoldDB" id="A0AAE0LG50"/>
<keyword evidence="3" id="KW-1185">Reference proteome</keyword>
<feature type="domain" description="Pesticidal crystal protein Cry22Aa Ig-like" evidence="1">
    <location>
        <begin position="496"/>
        <end position="530"/>
    </location>
</feature>